<comment type="caution">
    <text evidence="2">The sequence shown here is derived from an EMBL/GenBank/DDBJ whole genome shotgun (WGS) entry which is preliminary data.</text>
</comment>
<sequence length="189" mass="20308">MLQHFHNSISYVPSSTNAQSIKEGSKGKHALPQLSADRNPGKQQGDGAGNSLLIPAGTAHGSSTSHPDSEAKLCMTTALNTVGYASPHNQLGRPCIRTRCISTLITSIQWAHGTKTLAQHQQKNPGPTKHLIYTLHQTAPARSHCIQHQGKLPARPASYPAHTAEKTFACRLPAPIIMAKPHGIGNRTW</sequence>
<protein>
    <submittedName>
        <fullName evidence="2">Uncharacterized protein</fullName>
    </submittedName>
</protein>
<reference evidence="2" key="1">
    <citation type="submission" date="2023-05" db="EMBL/GenBank/DDBJ databases">
        <title>Nepenthes gracilis genome sequencing.</title>
        <authorList>
            <person name="Fukushima K."/>
        </authorList>
    </citation>
    <scope>NUCLEOTIDE SEQUENCE</scope>
    <source>
        <strain evidence="2">SING2019-196</strain>
    </source>
</reference>
<evidence type="ECO:0000313" key="2">
    <source>
        <dbReference type="EMBL" id="GMH19596.1"/>
    </source>
</evidence>
<proteinExistence type="predicted"/>
<gene>
    <name evidence="2" type="ORF">Nepgr_021437</name>
</gene>
<organism evidence="2 3">
    <name type="scientific">Nepenthes gracilis</name>
    <name type="common">Slender pitcher plant</name>
    <dbReference type="NCBI Taxonomy" id="150966"/>
    <lineage>
        <taxon>Eukaryota</taxon>
        <taxon>Viridiplantae</taxon>
        <taxon>Streptophyta</taxon>
        <taxon>Embryophyta</taxon>
        <taxon>Tracheophyta</taxon>
        <taxon>Spermatophyta</taxon>
        <taxon>Magnoliopsida</taxon>
        <taxon>eudicotyledons</taxon>
        <taxon>Gunneridae</taxon>
        <taxon>Pentapetalae</taxon>
        <taxon>Caryophyllales</taxon>
        <taxon>Nepenthaceae</taxon>
        <taxon>Nepenthes</taxon>
    </lineage>
</organism>
<dbReference type="EMBL" id="BSYO01000021">
    <property type="protein sequence ID" value="GMH19596.1"/>
    <property type="molecule type" value="Genomic_DNA"/>
</dbReference>
<dbReference type="AlphaFoldDB" id="A0AAD3T0Y6"/>
<accession>A0AAD3T0Y6</accession>
<feature type="compositionally biased region" description="Polar residues" evidence="1">
    <location>
        <begin position="1"/>
        <end position="22"/>
    </location>
</feature>
<keyword evidence="3" id="KW-1185">Reference proteome</keyword>
<dbReference type="Proteomes" id="UP001279734">
    <property type="component" value="Unassembled WGS sequence"/>
</dbReference>
<evidence type="ECO:0000256" key="1">
    <source>
        <dbReference type="SAM" id="MobiDB-lite"/>
    </source>
</evidence>
<name>A0AAD3T0Y6_NEPGR</name>
<feature type="region of interest" description="Disordered" evidence="1">
    <location>
        <begin position="1"/>
        <end position="69"/>
    </location>
</feature>
<evidence type="ECO:0000313" key="3">
    <source>
        <dbReference type="Proteomes" id="UP001279734"/>
    </source>
</evidence>